<keyword evidence="4" id="KW-1185">Reference proteome</keyword>
<proteinExistence type="predicted"/>
<dbReference type="EMBL" id="AP023189">
    <property type="protein sequence ID" value="BCG23958.1"/>
    <property type="molecule type" value="Genomic_DNA"/>
</dbReference>
<dbReference type="AlphaFoldDB" id="A0A6J4E3A6"/>
<dbReference type="Proteomes" id="UP000509383">
    <property type="component" value="Chromosome"/>
</dbReference>
<accession>A0A6J4E3A6</accession>
<evidence type="ECO:0000313" key="3">
    <source>
        <dbReference type="Proteomes" id="UP000509383"/>
    </source>
</evidence>
<organism evidence="1 3">
    <name type="scientific">Pseudomonas tohonis</name>
    <dbReference type="NCBI Taxonomy" id="2725477"/>
    <lineage>
        <taxon>Bacteria</taxon>
        <taxon>Pseudomonadati</taxon>
        <taxon>Pseudomonadota</taxon>
        <taxon>Gammaproteobacteria</taxon>
        <taxon>Pseudomonadales</taxon>
        <taxon>Pseudomonadaceae</taxon>
        <taxon>Pseudomonas</taxon>
    </lineage>
</organism>
<dbReference type="Proteomes" id="UP001054892">
    <property type="component" value="Unassembled WGS sequence"/>
</dbReference>
<protein>
    <submittedName>
        <fullName evidence="1">Uncharacterized protein</fullName>
    </submittedName>
</protein>
<sequence>MQTVLTQTNLTLRSILKNNWPKELERHIDKEIYALSKNEKIKWSDISKCWNHEYKESKRSIFKLNFFYAKLYYLCATSAHEKGKIDEAWILLFHSVHLIGFLEGYKHQKEEKQFKEKRASDGGKALASKKSKLKEKISEILKEPPTRGWGSESSIVDHILNNQEFKEFITSIKAEETIKDMKEFITSEVVFNPKNQKTLQNLRSKTTTPHDKES</sequence>
<dbReference type="RefSeq" id="WP_173178445.1">
    <property type="nucleotide sequence ID" value="NZ_AP023189.1"/>
</dbReference>
<evidence type="ECO:0000313" key="2">
    <source>
        <dbReference type="EMBL" id="GJN55743.1"/>
    </source>
</evidence>
<evidence type="ECO:0000313" key="1">
    <source>
        <dbReference type="EMBL" id="BCG23958.1"/>
    </source>
</evidence>
<gene>
    <name evidence="1" type="ORF">TUM18999_21490</name>
    <name evidence="2" type="ORF">TUM20286_54950</name>
</gene>
<reference evidence="1 3" key="1">
    <citation type="submission" date="2020-05" db="EMBL/GenBank/DDBJ databases">
        <title>Characterization of novel class B3 metallo-beta-lactamase from novel Pseudomonas species.</title>
        <authorList>
            <person name="Yamada K."/>
            <person name="Aoki K."/>
            <person name="Ishii Y."/>
        </authorList>
    </citation>
    <scope>NUCLEOTIDE SEQUENCE [LARGE SCALE GENOMIC DNA]</scope>
    <source>
        <strain evidence="1 3">TUM18999</strain>
        <strain evidence="2 4">TUM20286</strain>
    </source>
</reference>
<name>A0A6J4E3A6_9PSED</name>
<dbReference type="KEGG" id="ptw:TUM18999_21490"/>
<evidence type="ECO:0000313" key="4">
    <source>
        <dbReference type="Proteomes" id="UP001054892"/>
    </source>
</evidence>
<dbReference type="EMBL" id="BQKM01000021">
    <property type="protein sequence ID" value="GJN55743.1"/>
    <property type="molecule type" value="Genomic_DNA"/>
</dbReference>